<dbReference type="InterPro" id="IPR041662">
    <property type="entry name" value="SusD-like_2"/>
</dbReference>
<dbReference type="OrthoDB" id="622163at2"/>
<dbReference type="AlphaFoldDB" id="A0A369QMP0"/>
<evidence type="ECO:0000313" key="1">
    <source>
        <dbReference type="EMBL" id="RDC64486.1"/>
    </source>
</evidence>
<evidence type="ECO:0000313" key="2">
    <source>
        <dbReference type="Proteomes" id="UP000253919"/>
    </source>
</evidence>
<proteinExistence type="predicted"/>
<dbReference type="EMBL" id="QASA01000001">
    <property type="protein sequence ID" value="RDC64486.1"/>
    <property type="molecule type" value="Genomic_DNA"/>
</dbReference>
<dbReference type="RefSeq" id="WP_115373633.1">
    <property type="nucleotide sequence ID" value="NZ_QASA01000001.1"/>
</dbReference>
<sequence>MKRILLFFIPALIFATSCKDLDDYDNINPKAPQIVPGATLVSNAQRMLVNTINTPDYNINPFRFYVQHWAATTYPDESQFVIENRAVNRFFWNPLYRDVLGDLHEGKRIITNDPLSNIVDATIKEKVRNNQLATIEVLEVYTWAVLVDTFGDIPYTEALNIENVLPKFDDDAAIYSDLVIRLDKAISMFDPDQVGLGTGDLYYNGNVASWIKFANSLKLRLGMTLADVAPDKAKAMVEAAAPNVFTSNAEDTQLNYLSVLPNRNQLYESLVQSGRNDYVGTSTLIDPMIATNDPRLNEYFKTVPDSSFYKGGTAGAPNSYANNSAPGAMLENPTLPGMLLTYSEVEFLLAEAVERGFVLTGTAAGTAEAHYNKAVTASIAEWGGTEAEAEDYLAQSTIAYATAPGDWKQKIGYQKWISLYSQPTQAWTEWRRLDAPNLKKPELAISEIPLRLTYPTTEANLNATNYAAAAAAIGGDVVTSRIFWDKM</sequence>
<dbReference type="Pfam" id="PF12771">
    <property type="entry name" value="SusD-like_2"/>
    <property type="match status" value="1"/>
</dbReference>
<keyword evidence="2" id="KW-1185">Reference proteome</keyword>
<accession>A0A369QMP0</accession>
<comment type="caution">
    <text evidence="1">The sequence shown here is derived from an EMBL/GenBank/DDBJ whole genome shotgun (WGS) entry which is preliminary data.</text>
</comment>
<dbReference type="InterPro" id="IPR011990">
    <property type="entry name" value="TPR-like_helical_dom_sf"/>
</dbReference>
<name>A0A369QMP0_9BACT</name>
<gene>
    <name evidence="1" type="ORF">AHMF7616_03100</name>
</gene>
<dbReference type="Gene3D" id="1.25.40.390">
    <property type="match status" value="1"/>
</dbReference>
<reference evidence="1 2" key="1">
    <citation type="submission" date="2018-04" db="EMBL/GenBank/DDBJ databases">
        <title>Adhaeribacter sp. HMF7616 genome sequencing and assembly.</title>
        <authorList>
            <person name="Kang H."/>
            <person name="Kang J."/>
            <person name="Cha I."/>
            <person name="Kim H."/>
            <person name="Joh K."/>
        </authorList>
    </citation>
    <scope>NUCLEOTIDE SEQUENCE [LARGE SCALE GENOMIC DNA]</scope>
    <source>
        <strain evidence="1 2">HMF7616</strain>
    </source>
</reference>
<dbReference type="SUPFAM" id="SSF48452">
    <property type="entry name" value="TPR-like"/>
    <property type="match status" value="1"/>
</dbReference>
<dbReference type="PROSITE" id="PS51257">
    <property type="entry name" value="PROKAR_LIPOPROTEIN"/>
    <property type="match status" value="1"/>
</dbReference>
<organism evidence="1 2">
    <name type="scientific">Adhaeribacter pallidiroseus</name>
    <dbReference type="NCBI Taxonomy" id="2072847"/>
    <lineage>
        <taxon>Bacteria</taxon>
        <taxon>Pseudomonadati</taxon>
        <taxon>Bacteroidota</taxon>
        <taxon>Cytophagia</taxon>
        <taxon>Cytophagales</taxon>
        <taxon>Hymenobacteraceae</taxon>
        <taxon>Adhaeribacter</taxon>
    </lineage>
</organism>
<evidence type="ECO:0008006" key="3">
    <source>
        <dbReference type="Google" id="ProtNLM"/>
    </source>
</evidence>
<protein>
    <recommendedName>
        <fullName evidence="3">SusD/RagB family nutrient-binding outer membrane lipoprotein</fullName>
    </recommendedName>
</protein>
<dbReference type="Proteomes" id="UP000253919">
    <property type="component" value="Unassembled WGS sequence"/>
</dbReference>